<reference evidence="8 9" key="1">
    <citation type="submission" date="2017-09" db="EMBL/GenBank/DDBJ databases">
        <title>Genomics of the genus Arcobacter.</title>
        <authorList>
            <person name="Perez-Cataluna A."/>
            <person name="Figueras M.J."/>
            <person name="Salas-Masso N."/>
        </authorList>
    </citation>
    <scope>NUCLEOTIDE SEQUENCE [LARGE SCALE GENOMIC DNA]</scope>
    <source>
        <strain evidence="8 9">DSM 18005</strain>
    </source>
</reference>
<keyword evidence="6 8" id="KW-0418">Kinase</keyword>
<keyword evidence="9" id="KW-1185">Reference proteome</keyword>
<dbReference type="Pfam" id="PF01121">
    <property type="entry name" value="CoaE"/>
    <property type="match status" value="1"/>
</dbReference>
<comment type="similarity">
    <text evidence="1 6">Belongs to the CoaE family.</text>
</comment>
<gene>
    <name evidence="6" type="primary">coaE</name>
    <name evidence="8" type="ORF">CP960_06395</name>
</gene>
<dbReference type="EMBL" id="NXIF01000024">
    <property type="protein sequence ID" value="PKI81020.1"/>
    <property type="molecule type" value="Genomic_DNA"/>
</dbReference>
<evidence type="ECO:0000256" key="5">
    <source>
        <dbReference type="ARBA" id="ARBA00022993"/>
    </source>
</evidence>
<accession>A0A2N1J386</accession>
<comment type="catalytic activity">
    <reaction evidence="6">
        <text>3'-dephospho-CoA + ATP = ADP + CoA + H(+)</text>
        <dbReference type="Rhea" id="RHEA:18245"/>
        <dbReference type="ChEBI" id="CHEBI:15378"/>
        <dbReference type="ChEBI" id="CHEBI:30616"/>
        <dbReference type="ChEBI" id="CHEBI:57287"/>
        <dbReference type="ChEBI" id="CHEBI:57328"/>
        <dbReference type="ChEBI" id="CHEBI:456216"/>
        <dbReference type="EC" id="2.7.1.24"/>
    </reaction>
</comment>
<dbReference type="Gene3D" id="3.40.50.300">
    <property type="entry name" value="P-loop containing nucleotide triphosphate hydrolases"/>
    <property type="match status" value="1"/>
</dbReference>
<evidence type="ECO:0000256" key="6">
    <source>
        <dbReference type="HAMAP-Rule" id="MF_00376"/>
    </source>
</evidence>
<name>A0A2N1J386_9BACT</name>
<dbReference type="GO" id="GO:0015937">
    <property type="term" value="P:coenzyme A biosynthetic process"/>
    <property type="evidence" value="ECO:0007669"/>
    <property type="project" value="UniProtKB-UniRule"/>
</dbReference>
<keyword evidence="4 6" id="KW-0067">ATP-binding</keyword>
<dbReference type="SUPFAM" id="SSF52540">
    <property type="entry name" value="P-loop containing nucleoside triphosphate hydrolases"/>
    <property type="match status" value="1"/>
</dbReference>
<comment type="caution">
    <text evidence="8">The sequence shown here is derived from an EMBL/GenBank/DDBJ whole genome shotgun (WGS) entry which is preliminary data.</text>
</comment>
<dbReference type="InterPro" id="IPR027417">
    <property type="entry name" value="P-loop_NTPase"/>
</dbReference>
<organism evidence="8 9">
    <name type="scientific">Malaciobacter halophilus</name>
    <dbReference type="NCBI Taxonomy" id="197482"/>
    <lineage>
        <taxon>Bacteria</taxon>
        <taxon>Pseudomonadati</taxon>
        <taxon>Campylobacterota</taxon>
        <taxon>Epsilonproteobacteria</taxon>
        <taxon>Campylobacterales</taxon>
        <taxon>Arcobacteraceae</taxon>
        <taxon>Malaciobacter</taxon>
    </lineage>
</organism>
<dbReference type="GO" id="GO:0004140">
    <property type="term" value="F:dephospho-CoA kinase activity"/>
    <property type="evidence" value="ECO:0007669"/>
    <property type="project" value="UniProtKB-UniRule"/>
</dbReference>
<evidence type="ECO:0000313" key="9">
    <source>
        <dbReference type="Proteomes" id="UP000233248"/>
    </source>
</evidence>
<dbReference type="HAMAP" id="MF_00376">
    <property type="entry name" value="Dephospho_CoA_kinase"/>
    <property type="match status" value="1"/>
</dbReference>
<dbReference type="InterPro" id="IPR001977">
    <property type="entry name" value="Depp_CoAkinase"/>
</dbReference>
<dbReference type="PANTHER" id="PTHR10695">
    <property type="entry name" value="DEPHOSPHO-COA KINASE-RELATED"/>
    <property type="match status" value="1"/>
</dbReference>
<dbReference type="Proteomes" id="UP000233248">
    <property type="component" value="Unassembled WGS sequence"/>
</dbReference>
<dbReference type="UniPathway" id="UPA00241">
    <property type="reaction ID" value="UER00356"/>
</dbReference>
<comment type="function">
    <text evidence="6">Catalyzes the phosphorylation of the 3'-hydroxyl group of dephosphocoenzyme A to form coenzyme A.</text>
</comment>
<evidence type="ECO:0000256" key="2">
    <source>
        <dbReference type="ARBA" id="ARBA00022679"/>
    </source>
</evidence>
<protein>
    <recommendedName>
        <fullName evidence="6 7">Dephospho-CoA kinase</fullName>
        <ecNumber evidence="6 7">2.7.1.24</ecNumber>
    </recommendedName>
    <alternativeName>
        <fullName evidence="6">Dephosphocoenzyme A kinase</fullName>
    </alternativeName>
</protein>
<keyword evidence="2 6" id="KW-0808">Transferase</keyword>
<proteinExistence type="inferred from homology"/>
<dbReference type="GO" id="GO:0005737">
    <property type="term" value="C:cytoplasm"/>
    <property type="evidence" value="ECO:0007669"/>
    <property type="project" value="UniProtKB-SubCell"/>
</dbReference>
<dbReference type="CDD" id="cd02022">
    <property type="entry name" value="DPCK"/>
    <property type="match status" value="1"/>
</dbReference>
<dbReference type="GO" id="GO:0005524">
    <property type="term" value="F:ATP binding"/>
    <property type="evidence" value="ECO:0007669"/>
    <property type="project" value="UniProtKB-UniRule"/>
</dbReference>
<feature type="binding site" evidence="6">
    <location>
        <begin position="17"/>
        <end position="22"/>
    </location>
    <ligand>
        <name>ATP</name>
        <dbReference type="ChEBI" id="CHEBI:30616"/>
    </ligand>
</feature>
<dbReference type="EC" id="2.7.1.24" evidence="6 7"/>
<dbReference type="RefSeq" id="WP_101184588.1">
    <property type="nucleotide sequence ID" value="NZ_CP031218.1"/>
</dbReference>
<sequence>MNNDLFKNAIALTGGISTGKSTVCNLFKLHGFLTIDADKIAHKLLDENSDKISNMFGTQYVKNGKVLRKELGKIIFSNEDNKLKLEALLHPLIKEEIIKESKVFEKANKPYFIDIPLFFEKMHYPISKSLVIYAPKDIQVQRLMKRDNINKEEAELKISNQMDIEKKKELADLVIDNSKDLKNLQKEVERVIGEII</sequence>
<dbReference type="PROSITE" id="PS51219">
    <property type="entry name" value="DPCK"/>
    <property type="match status" value="1"/>
</dbReference>
<keyword evidence="3 6" id="KW-0547">Nucleotide-binding</keyword>
<comment type="subcellular location">
    <subcellularLocation>
        <location evidence="6">Cytoplasm</location>
    </subcellularLocation>
</comment>
<keyword evidence="6" id="KW-0963">Cytoplasm</keyword>
<evidence type="ECO:0000313" key="8">
    <source>
        <dbReference type="EMBL" id="PKI81020.1"/>
    </source>
</evidence>
<dbReference type="KEGG" id="ahs:AHALO_0138"/>
<evidence type="ECO:0000256" key="1">
    <source>
        <dbReference type="ARBA" id="ARBA00009018"/>
    </source>
</evidence>
<evidence type="ECO:0000256" key="7">
    <source>
        <dbReference type="NCBIfam" id="TIGR00152"/>
    </source>
</evidence>
<dbReference type="AlphaFoldDB" id="A0A2N1J386"/>
<dbReference type="PANTHER" id="PTHR10695:SF46">
    <property type="entry name" value="BIFUNCTIONAL COENZYME A SYNTHASE-RELATED"/>
    <property type="match status" value="1"/>
</dbReference>
<evidence type="ECO:0000256" key="4">
    <source>
        <dbReference type="ARBA" id="ARBA00022840"/>
    </source>
</evidence>
<comment type="pathway">
    <text evidence="6">Cofactor biosynthesis; coenzyme A biosynthesis; CoA from (R)-pantothenate: step 5/5.</text>
</comment>
<dbReference type="NCBIfam" id="TIGR00152">
    <property type="entry name" value="dephospho-CoA kinase"/>
    <property type="match status" value="1"/>
</dbReference>
<dbReference type="OrthoDB" id="9812943at2"/>
<evidence type="ECO:0000256" key="3">
    <source>
        <dbReference type="ARBA" id="ARBA00022741"/>
    </source>
</evidence>
<keyword evidence="5 6" id="KW-0173">Coenzyme A biosynthesis</keyword>